<dbReference type="AlphaFoldDB" id="A0A7W2ARB1"/>
<accession>A0A7W2ARB1</accession>
<comment type="caution">
    <text evidence="3">The sequence shown here is derived from an EMBL/GenBank/DDBJ whole genome shotgun (WGS) entry which is preliminary data.</text>
</comment>
<dbReference type="RefSeq" id="WP_181739833.1">
    <property type="nucleotide sequence ID" value="NZ_JACEOL010000029.1"/>
</dbReference>
<evidence type="ECO:0000259" key="2">
    <source>
        <dbReference type="SMART" id="SM00899"/>
    </source>
</evidence>
<evidence type="ECO:0000313" key="4">
    <source>
        <dbReference type="Proteomes" id="UP000538292"/>
    </source>
</evidence>
<dbReference type="PANTHER" id="PTHR42954:SF1">
    <property type="entry name" value="FERROUS IRON TRANSPORTER FEOA DOMAIN-CONTAINING PROTEIN"/>
    <property type="match status" value="1"/>
</dbReference>
<dbReference type="GO" id="GO:0046914">
    <property type="term" value="F:transition metal ion binding"/>
    <property type="evidence" value="ECO:0007669"/>
    <property type="project" value="InterPro"/>
</dbReference>
<dbReference type="Gene3D" id="2.30.30.90">
    <property type="match status" value="1"/>
</dbReference>
<protein>
    <submittedName>
        <fullName evidence="3">Ferrous iron transport protein A</fullName>
    </submittedName>
</protein>
<keyword evidence="1" id="KW-0408">Iron</keyword>
<dbReference type="SUPFAM" id="SSF50037">
    <property type="entry name" value="C-terminal domain of transcriptional repressors"/>
    <property type="match status" value="1"/>
</dbReference>
<organism evidence="3 4">
    <name type="scientific">Thermoactinomyces mirandus</name>
    <dbReference type="NCBI Taxonomy" id="2756294"/>
    <lineage>
        <taxon>Bacteria</taxon>
        <taxon>Bacillati</taxon>
        <taxon>Bacillota</taxon>
        <taxon>Bacilli</taxon>
        <taxon>Bacillales</taxon>
        <taxon>Thermoactinomycetaceae</taxon>
        <taxon>Thermoactinomyces</taxon>
    </lineage>
</organism>
<proteinExistence type="predicted"/>
<dbReference type="Proteomes" id="UP000538292">
    <property type="component" value="Unassembled WGS sequence"/>
</dbReference>
<sequence length="75" mass="8250">MTLADIQPGKKARIVSIENVNKLVRRRLIDLGIMEGSIICLKNSLPFGGPYTLEADGQSIGIRRREASLIEVSNL</sequence>
<dbReference type="InterPro" id="IPR038157">
    <property type="entry name" value="FeoA_core_dom"/>
</dbReference>
<dbReference type="InterPro" id="IPR007167">
    <property type="entry name" value="Fe-transptr_FeoA-like"/>
</dbReference>
<dbReference type="InterPro" id="IPR052713">
    <property type="entry name" value="FeoA"/>
</dbReference>
<dbReference type="InterPro" id="IPR008988">
    <property type="entry name" value="Transcriptional_repressor_C"/>
</dbReference>
<evidence type="ECO:0000313" key="3">
    <source>
        <dbReference type="EMBL" id="MBA4602378.1"/>
    </source>
</evidence>
<dbReference type="SMART" id="SM00899">
    <property type="entry name" value="FeoA"/>
    <property type="match status" value="1"/>
</dbReference>
<gene>
    <name evidence="3" type="ORF">H2C83_08635</name>
</gene>
<evidence type="ECO:0000256" key="1">
    <source>
        <dbReference type="ARBA" id="ARBA00023004"/>
    </source>
</evidence>
<name>A0A7W2ARB1_9BACL</name>
<dbReference type="EMBL" id="JACEOL010000029">
    <property type="protein sequence ID" value="MBA4602378.1"/>
    <property type="molecule type" value="Genomic_DNA"/>
</dbReference>
<keyword evidence="4" id="KW-1185">Reference proteome</keyword>
<feature type="domain" description="Ferrous iron transporter FeoA-like" evidence="2">
    <location>
        <begin position="1"/>
        <end position="74"/>
    </location>
</feature>
<dbReference type="Pfam" id="PF04023">
    <property type="entry name" value="FeoA"/>
    <property type="match status" value="1"/>
</dbReference>
<dbReference type="PANTHER" id="PTHR42954">
    <property type="entry name" value="FE(2+) TRANSPORT PROTEIN A"/>
    <property type="match status" value="1"/>
</dbReference>
<reference evidence="3 4" key="1">
    <citation type="submission" date="2020-07" db="EMBL/GenBank/DDBJ databases">
        <title>Thermoactinomyces phylogeny.</title>
        <authorList>
            <person name="Dunlap C."/>
        </authorList>
    </citation>
    <scope>NUCLEOTIDE SEQUENCE [LARGE SCALE GENOMIC DNA]</scope>
    <source>
        <strain evidence="3 4">AMNI-1</strain>
    </source>
</reference>